<keyword evidence="2" id="KW-1185">Reference proteome</keyword>
<dbReference type="RefSeq" id="WP_104506128.1">
    <property type="nucleotide sequence ID" value="NZ_JACIGC010000014.1"/>
</dbReference>
<gene>
    <name evidence="1" type="ORF">CCR94_01555</name>
</gene>
<evidence type="ECO:0000313" key="1">
    <source>
        <dbReference type="EMBL" id="PPQ33561.1"/>
    </source>
</evidence>
<accession>A0A2S6NG29</accession>
<reference evidence="1 2" key="1">
    <citation type="journal article" date="2018" name="Arch. Microbiol.">
        <title>New insights into the metabolic potential of the phototrophic purple bacterium Rhodopila globiformis DSM 161(T) from its draft genome sequence and evidence for a vanadium-dependent nitrogenase.</title>
        <authorList>
            <person name="Imhoff J.F."/>
            <person name="Rahn T."/>
            <person name="Kunzel S."/>
            <person name="Neulinger S.C."/>
        </authorList>
    </citation>
    <scope>NUCLEOTIDE SEQUENCE [LARGE SCALE GENOMIC DNA]</scope>
    <source>
        <strain evidence="1 2">DSM 16996</strain>
    </source>
</reference>
<protein>
    <submittedName>
        <fullName evidence="1">Uncharacterized protein</fullName>
    </submittedName>
</protein>
<dbReference type="AlphaFoldDB" id="A0A2S6NG29"/>
<dbReference type="Proteomes" id="UP000239089">
    <property type="component" value="Unassembled WGS sequence"/>
</dbReference>
<sequence length="518" mass="55210">MVAKLLDGKTSTDTITVKSGTFWGTAYDEVDTHFTPAGFNDVTSYLLNGAVVAKQVNNPSGGFTVTTYASGVWSLVFTQNADGSYDGRHNTAGTFWGVSYASYDRAVSSSGKVLGDTYYDANGAVVGTKTFAAGGAYTVDLYDSLGRPTLVYVENANGSHSEQHWLPGTFWGIGYASVTWKDTATNFNYENDYFDTSGHEVASDVLKTDGSFVVTTYDSNNKPTLIFTQNADGSYDGEHFTSGTINGVTYAAFDRAFDSKGVFFAESWYGADNNLLLKETFSPTGKITSIDTYANGGHDLWSATGGTFWGLSYSSRDTFYDSKGFNYDIKFLDASGKLLADKTNFSDGGWEVQLYPSAVSSPTSTFIQNAGVGAGYETIKPITNSQIADQQTAFYSGTGTLETLVSTKNGVAARVDNYDSTGKQVSSQLLSANDPSAPLGKTNQIDFFALDKASTTLAFKEDASNSFATLTLKQGDESLSLVLLGQYSAGQFGLAADGHGGSLLTYTAQTNPTLAASH</sequence>
<comment type="caution">
    <text evidence="1">The sequence shown here is derived from an EMBL/GenBank/DDBJ whole genome shotgun (WGS) entry which is preliminary data.</text>
</comment>
<organism evidence="1 2">
    <name type="scientific">Rhodoblastus sphagnicola</name>
    <dbReference type="NCBI Taxonomy" id="333368"/>
    <lineage>
        <taxon>Bacteria</taxon>
        <taxon>Pseudomonadati</taxon>
        <taxon>Pseudomonadota</taxon>
        <taxon>Alphaproteobacteria</taxon>
        <taxon>Hyphomicrobiales</taxon>
        <taxon>Rhodoblastaceae</taxon>
        <taxon>Rhodoblastus</taxon>
    </lineage>
</organism>
<name>A0A2S6NG29_9HYPH</name>
<evidence type="ECO:0000313" key="2">
    <source>
        <dbReference type="Proteomes" id="UP000239089"/>
    </source>
</evidence>
<dbReference type="OrthoDB" id="9773411at2"/>
<dbReference type="EMBL" id="NHSJ01000018">
    <property type="protein sequence ID" value="PPQ33561.1"/>
    <property type="molecule type" value="Genomic_DNA"/>
</dbReference>
<proteinExistence type="predicted"/>